<evidence type="ECO:0000313" key="1">
    <source>
        <dbReference type="EMBL" id="EXI78710.1"/>
    </source>
</evidence>
<dbReference type="AlphaFoldDB" id="A0A011PP99"/>
<dbReference type="PATRIC" id="fig|1454003.3.peg.2920"/>
<gene>
    <name evidence="1" type="ORF">AW10_02864</name>
</gene>
<sequence length="57" mass="6416">MAFITWGVATVVSVKVASVRERRCANKLPIAQVVADQQRREQHALLRAPSPRHLQKP</sequence>
<dbReference type="EMBL" id="JEMX01000066">
    <property type="protein sequence ID" value="EXI78710.1"/>
    <property type="molecule type" value="Genomic_DNA"/>
</dbReference>
<protein>
    <submittedName>
        <fullName evidence="1">Uncharacterized protein</fullName>
    </submittedName>
</protein>
<comment type="caution">
    <text evidence="1">The sequence shown here is derived from an EMBL/GenBank/DDBJ whole genome shotgun (WGS) entry which is preliminary data.</text>
</comment>
<accession>A0A011PP99</accession>
<dbReference type="Proteomes" id="UP000021816">
    <property type="component" value="Unassembled WGS sequence"/>
</dbReference>
<organism evidence="1 2">
    <name type="scientific">Candidatus Accumulibacter appositus</name>
    <dbReference type="NCBI Taxonomy" id="1454003"/>
    <lineage>
        <taxon>Bacteria</taxon>
        <taxon>Pseudomonadati</taxon>
        <taxon>Pseudomonadota</taxon>
        <taxon>Betaproteobacteria</taxon>
        <taxon>Candidatus Accumulibacter</taxon>
    </lineage>
</organism>
<name>A0A011PP99_9PROT</name>
<reference evidence="1 2" key="1">
    <citation type="submission" date="2014-02" db="EMBL/GenBank/DDBJ databases">
        <title>Expanding our view of genomic diversity in Candidatus Accumulibacter clades.</title>
        <authorList>
            <person name="Skennerton C.T."/>
            <person name="Barr J.J."/>
            <person name="Slater F.R."/>
            <person name="Bond P.L."/>
            <person name="Tyson G.W."/>
        </authorList>
    </citation>
    <scope>NUCLEOTIDE SEQUENCE [LARGE SCALE GENOMIC DNA]</scope>
    <source>
        <strain evidence="2">BA-92</strain>
    </source>
</reference>
<proteinExistence type="predicted"/>
<evidence type="ECO:0000313" key="2">
    <source>
        <dbReference type="Proteomes" id="UP000021816"/>
    </source>
</evidence>
<dbReference type="STRING" id="1454003.AW10_02864"/>